<dbReference type="PROSITE" id="PS00455">
    <property type="entry name" value="AMP_BINDING"/>
    <property type="match status" value="2"/>
</dbReference>
<dbReference type="Gene3D" id="3.30.559.10">
    <property type="entry name" value="Chloramphenicol acetyltransferase-like domain"/>
    <property type="match status" value="2"/>
</dbReference>
<dbReference type="Pfam" id="PF00501">
    <property type="entry name" value="AMP-binding"/>
    <property type="match status" value="2"/>
</dbReference>
<dbReference type="PANTHER" id="PTHR45527">
    <property type="entry name" value="NONRIBOSOMAL PEPTIDE SYNTHETASE"/>
    <property type="match status" value="1"/>
</dbReference>
<dbReference type="InterPro" id="IPR020845">
    <property type="entry name" value="AMP-binding_CS"/>
</dbReference>
<dbReference type="Gene3D" id="3.40.50.12780">
    <property type="entry name" value="N-terminal domain of ligase-like"/>
    <property type="match status" value="2"/>
</dbReference>
<dbReference type="InterPro" id="IPR006162">
    <property type="entry name" value="Ppantetheine_attach_site"/>
</dbReference>
<dbReference type="Pfam" id="PF00550">
    <property type="entry name" value="PP-binding"/>
    <property type="match status" value="3"/>
</dbReference>
<dbReference type="GO" id="GO:0016874">
    <property type="term" value="F:ligase activity"/>
    <property type="evidence" value="ECO:0007669"/>
    <property type="project" value="UniProtKB-KW"/>
</dbReference>
<dbReference type="FunFam" id="1.10.1200.10:FF:000016">
    <property type="entry name" value="Non-ribosomal peptide synthase"/>
    <property type="match status" value="2"/>
</dbReference>
<dbReference type="InterPro" id="IPR042099">
    <property type="entry name" value="ANL_N_sf"/>
</dbReference>
<dbReference type="Gene3D" id="1.10.1200.10">
    <property type="entry name" value="ACP-like"/>
    <property type="match status" value="3"/>
</dbReference>
<evidence type="ECO:0000256" key="8">
    <source>
        <dbReference type="ARBA" id="ARBA00079103"/>
    </source>
</evidence>
<dbReference type="InterPro" id="IPR023213">
    <property type="entry name" value="CAT-like_dom_sf"/>
</dbReference>
<dbReference type="GO" id="GO:0031177">
    <property type="term" value="F:phosphopantetheine binding"/>
    <property type="evidence" value="ECO:0007669"/>
    <property type="project" value="TreeGrafter"/>
</dbReference>
<evidence type="ECO:0000256" key="3">
    <source>
        <dbReference type="ARBA" id="ARBA00022450"/>
    </source>
</evidence>
<dbReference type="CDD" id="cd12114">
    <property type="entry name" value="A_NRPS_TlmIV_like"/>
    <property type="match status" value="2"/>
</dbReference>
<dbReference type="GO" id="GO:0044550">
    <property type="term" value="P:secondary metabolite biosynthetic process"/>
    <property type="evidence" value="ECO:0007669"/>
    <property type="project" value="TreeGrafter"/>
</dbReference>
<dbReference type="GO" id="GO:0043041">
    <property type="term" value="P:amino acid activation for nonribosomal peptide biosynthetic process"/>
    <property type="evidence" value="ECO:0007669"/>
    <property type="project" value="TreeGrafter"/>
</dbReference>
<dbReference type="NCBIfam" id="TIGR01733">
    <property type="entry name" value="AA-adenyl-dom"/>
    <property type="match status" value="2"/>
</dbReference>
<dbReference type="PROSITE" id="PS50075">
    <property type="entry name" value="CARRIER"/>
    <property type="match status" value="3"/>
</dbReference>
<dbReference type="InterPro" id="IPR025110">
    <property type="entry name" value="AMP-bd_C"/>
</dbReference>
<keyword evidence="5" id="KW-0436">Ligase</keyword>
<accession>A0A4R4A7T2</accession>
<evidence type="ECO:0000313" key="10">
    <source>
        <dbReference type="EMBL" id="TCW34908.1"/>
    </source>
</evidence>
<gene>
    <name evidence="10" type="ORF">EDC29_10869</name>
</gene>
<dbReference type="EC" id="6.2.1.69" evidence="7"/>
<dbReference type="SUPFAM" id="SSF52777">
    <property type="entry name" value="CoA-dependent acyltransferases"/>
    <property type="match status" value="4"/>
</dbReference>
<dbReference type="GO" id="GO:0005737">
    <property type="term" value="C:cytoplasm"/>
    <property type="evidence" value="ECO:0007669"/>
    <property type="project" value="TreeGrafter"/>
</dbReference>
<dbReference type="InterPro" id="IPR000873">
    <property type="entry name" value="AMP-dep_synth/lig_dom"/>
</dbReference>
<dbReference type="RefSeq" id="WP_132230041.1">
    <property type="nucleotide sequence ID" value="NZ_NRRH01000013.1"/>
</dbReference>
<dbReference type="InterPro" id="IPR009081">
    <property type="entry name" value="PP-bd_ACP"/>
</dbReference>
<dbReference type="PANTHER" id="PTHR45527:SF10">
    <property type="entry name" value="PYOCHELIN SYNTHASE PCHF"/>
    <property type="match status" value="1"/>
</dbReference>
<feature type="domain" description="Carrier" evidence="9">
    <location>
        <begin position="2074"/>
        <end position="2151"/>
    </location>
</feature>
<evidence type="ECO:0000259" key="9">
    <source>
        <dbReference type="PROSITE" id="PS50075"/>
    </source>
</evidence>
<evidence type="ECO:0000313" key="11">
    <source>
        <dbReference type="Proteomes" id="UP000295247"/>
    </source>
</evidence>
<dbReference type="InterPro" id="IPR045851">
    <property type="entry name" value="AMP-bd_C_sf"/>
</dbReference>
<organism evidence="10 11">
    <name type="scientific">Marichromatium gracile</name>
    <name type="common">Chromatium gracile</name>
    <dbReference type="NCBI Taxonomy" id="1048"/>
    <lineage>
        <taxon>Bacteria</taxon>
        <taxon>Pseudomonadati</taxon>
        <taxon>Pseudomonadota</taxon>
        <taxon>Gammaproteobacteria</taxon>
        <taxon>Chromatiales</taxon>
        <taxon>Chromatiaceae</taxon>
        <taxon>Marichromatium</taxon>
    </lineage>
</organism>
<dbReference type="FunFam" id="3.30.300.30:FF:000015">
    <property type="entry name" value="Nonribosomal peptide synthase SidD"/>
    <property type="match status" value="1"/>
</dbReference>
<dbReference type="InterPro" id="IPR036736">
    <property type="entry name" value="ACP-like_sf"/>
</dbReference>
<comment type="cofactor">
    <cofactor evidence="1">
        <name>pantetheine 4'-phosphate</name>
        <dbReference type="ChEBI" id="CHEBI:47942"/>
    </cofactor>
</comment>
<dbReference type="Pfam" id="PF00668">
    <property type="entry name" value="Condensation"/>
    <property type="match status" value="2"/>
</dbReference>
<dbReference type="InterPro" id="IPR057737">
    <property type="entry name" value="Condensation_MtbB-like"/>
</dbReference>
<dbReference type="InterPro" id="IPR001242">
    <property type="entry name" value="Condensation_dom"/>
</dbReference>
<dbReference type="FunFam" id="3.40.50.12780:FF:000012">
    <property type="entry name" value="Non-ribosomal peptide synthetase"/>
    <property type="match status" value="2"/>
</dbReference>
<evidence type="ECO:0000256" key="1">
    <source>
        <dbReference type="ARBA" id="ARBA00001957"/>
    </source>
</evidence>
<dbReference type="EMBL" id="SMDC01000008">
    <property type="protein sequence ID" value="TCW34908.1"/>
    <property type="molecule type" value="Genomic_DNA"/>
</dbReference>
<reference evidence="10 11" key="1">
    <citation type="submission" date="2019-03" db="EMBL/GenBank/DDBJ databases">
        <title>Genomic Encyclopedia of Type Strains, Phase IV (KMG-IV): sequencing the most valuable type-strain genomes for metagenomic binning, comparative biology and taxonomic classification.</title>
        <authorList>
            <person name="Goeker M."/>
        </authorList>
    </citation>
    <scope>NUCLEOTIDE SEQUENCE [LARGE SCALE GENOMIC DNA]</scope>
    <source>
        <strain evidence="10 11">DSM 203</strain>
    </source>
</reference>
<comment type="caution">
    <text evidence="10">The sequence shown here is derived from an EMBL/GenBank/DDBJ whole genome shotgun (WGS) entry which is preliminary data.</text>
</comment>
<dbReference type="Gene3D" id="3.30.300.30">
    <property type="match status" value="2"/>
</dbReference>
<dbReference type="CDD" id="cd19535">
    <property type="entry name" value="Cyc_NRPS"/>
    <property type="match status" value="2"/>
</dbReference>
<dbReference type="FunFam" id="3.30.559.10:FF:000023">
    <property type="entry name" value="Non-ribosomal peptide synthetase"/>
    <property type="match status" value="1"/>
</dbReference>
<evidence type="ECO:0000256" key="6">
    <source>
        <dbReference type="ARBA" id="ARBA00052643"/>
    </source>
</evidence>
<protein>
    <recommendedName>
        <fullName evidence="8">L-cysteine--[L-cysteinyl-carrier protein] ligase</fullName>
        <ecNumber evidence="7">6.2.1.69</ecNumber>
    </recommendedName>
    <alternativeName>
        <fullName evidence="8">L-cysteine--[L-cysteinyl-carrier protein] ligase</fullName>
    </alternativeName>
</protein>
<evidence type="ECO:0000256" key="7">
    <source>
        <dbReference type="ARBA" id="ARBA00066651"/>
    </source>
</evidence>
<dbReference type="Pfam" id="PF13193">
    <property type="entry name" value="AMP-binding_C"/>
    <property type="match status" value="2"/>
</dbReference>
<evidence type="ECO:0000256" key="2">
    <source>
        <dbReference type="ARBA" id="ARBA00004924"/>
    </source>
</evidence>
<feature type="domain" description="Carrier" evidence="9">
    <location>
        <begin position="6"/>
        <end position="79"/>
    </location>
</feature>
<name>A0A4R4A7T2_MARGR</name>
<proteinExistence type="predicted"/>
<dbReference type="Proteomes" id="UP000295247">
    <property type="component" value="Unassembled WGS sequence"/>
</dbReference>
<keyword evidence="3" id="KW-0596">Phosphopantetheine</keyword>
<dbReference type="PROSITE" id="PS00012">
    <property type="entry name" value="PHOSPHOPANTETHEINE"/>
    <property type="match status" value="2"/>
</dbReference>
<comment type="catalytic activity">
    <reaction evidence="6">
        <text>holo-[peptidyl-carrier protein] + L-cysteine + ATP = L-cysteinyl-[peptidyl-carrier protein] + AMP + diphosphate</text>
        <dbReference type="Rhea" id="RHEA:61680"/>
        <dbReference type="Rhea" id="RHEA-COMP:11480"/>
        <dbReference type="Rhea" id="RHEA-COMP:15906"/>
        <dbReference type="ChEBI" id="CHEBI:30616"/>
        <dbReference type="ChEBI" id="CHEBI:33019"/>
        <dbReference type="ChEBI" id="CHEBI:35235"/>
        <dbReference type="ChEBI" id="CHEBI:64479"/>
        <dbReference type="ChEBI" id="CHEBI:144926"/>
        <dbReference type="ChEBI" id="CHEBI:456215"/>
        <dbReference type="EC" id="6.2.1.69"/>
    </reaction>
    <physiologicalReaction direction="left-to-right" evidence="6">
        <dbReference type="Rhea" id="RHEA:61681"/>
    </physiologicalReaction>
</comment>
<sequence>MSTCAAIAPETVREQVCALLPLPAAEVAAEDNLIALGLDSLHVMRLVSQWRRAGAEIGFAELIERPTLAAWQGLLGAASAPTAPAPTAPRHDPAAPFALTDVQHAYWIGRQDGQPLGGVGCHAYLELDGDALDPARLDAAWRALLAHHPMLRARFDDQGRQRIAAQSGCAPLAVHDLRTLDPASRAQRLETIREALSHRRLAVERGEVAGLALSLLPEGRGRVHLDLDLLVADVESLRILLRDLARLYAADAPPAAPAGWSFADYLAAVETRAAPRREADRDYWRARAATLPAGPQLPLRQAPETIDRPRFRRRRHWLDVADWRRLSERAQARGLTPALVLATAYAEVLARWSAEPRLSLNLPLFDRHDDLPGAAEAVADFTSLLLLEVDCATPHDFAARAATVQRQFHADMAHAGYCGVRVQRDLAHLRGGDGFAAPVVFACNLGAPLLDDDTRATLGAFEYMISQTPQVWLDHQVYEQDGALLLAWDAVEALFPEGMIDAMFAAYTELLTRLARSERAWSEPAMLPLPEAQRRVRSEVNATALALPPRLLHAGLFATARREPARPALVDGERVIDHGELAAAALRIAGWLRAAGLAPGEAVAVSLPRGAAQVAAVFGVLAAGGCYVPIGVEQPSARRARILERAGVGLVLDAETIAQARAHAPLPAPVAVAPSGPAYVIFTSGSTGEPKGVEVTHLAAANTIDAINQRYGVGPEDRVLAVSALDFDLSVYDLFGPSQVGGALVCVPETARRDAAVWRALIARHRVTLWNSVPVLLEMLLSLAGTDEHPLGLRLALVSGDWIARDLPARLDAATDGGCRMVAMGGATEAAIWSNAFEPAPEPLPGWNSIPYGRPLPNQCYRVVDAQGRDCPDWVPGELWIGGAGLASGYRGDAERTAERFVTRAGARWYRTGDIGRYHPDGLLEFLGRADQQVKVRGHRIELGEIETALTAAPDVTEACALTLGQPPRLGAAVVLAPGVQPEQALAVLRETLAQRLPEYMIPTSILPLERLDLSANGKVDRRALAARLDALDAAGVRTPPQGPLEQALAAIWTEVLGRADIHREDDFFLLGGDSLSATRVVAQLEPRGIAIEQPLRHLFAHPRLADFAAAAKQVEQIAARALVADRAARHAPFPLTEIQRAYWRGRTQGLALSTGTRYLIVLDGAGVDLERLEAAWNLLIERHEMLRATVEADGEQRILPSVPRVTITVDHLDEAGPATAQAVLDAAWDAAPSPTVQRWPGHWLHAVRYGERTRIGLCIDYLLVDGFSVKLLLAELARLYADLDTELPPIGVSFRDYVLGVRPAPEAEARAETYWRARLDDLPPAPALPLARAPESLERVAFGRREARLEPAVWARLESGARAIGVTPSVLLLTVYAEVLSRWSGGGSHTLNLTLFDRQRVHPDIDAVVGDFTSLAALPYRPEAASDLATRARAVRETLVEVLEHRARSSIWLQRERTARLGPDGAALPVVFTSTLGLPERHGVAPPRDFPALVGGGRSETPQVWLDHQLYEQDGALVLQWDAVEALFPEGMLDAMFATYTATLARLAEDPTGWSRPLVLDLPEPQRRMREEVGATAQDIAPRLLHAGLFATARREPGRPALFDGERVIDHGELAAAALRIAGWLRAAGLAPGEAVAVSLPRGAAQVAAVFGVLAAGGCYVPIGVEQPSARRARILERAGVGLVLDAETIAQAQAHAPLPAPVAVAPSSPAYVIFTSGSTGEPKGVEVTHLAAANTIDAINQRYGVGPEDRVLAVSALDFDLSVYDLFGPSQVGGALVCVPETARRDAAVWRALIAHHRVTLWNSVPVLLEMLLSLAGTDEHPLGLRLALVSGDWIARDLPARLDAATDGGCRMVAMGGATEAAIWSNAFEPAPEPLPGWNSIPYGRPLPNQCYRVVDAQGRDCPDWVPGELWIGGAGLASGYRGDAERTAERFVTRAGARWYRTGDIGRYHPDGLLEFLGRADQQVKVRGHRIELGEIETALTAAPAVTEACALTLGQPPRLGAAVVLAPGVQPEQALAALRESLAQRLPEYMIPTSILPLERLDLSANGKVDRRALAARLDALDAAGARTPPRGPLEQALAAIWAEVLGRADIHREDDFFLLGGDSLGATRTVERLRREGVTHTLVPLRLLFGASTLAAFAERIAEFGAVSPGDPGTEQTVFEEGAL</sequence>
<dbReference type="SUPFAM" id="SSF56801">
    <property type="entry name" value="Acetyl-CoA synthetase-like"/>
    <property type="match status" value="2"/>
</dbReference>
<dbReference type="InterPro" id="IPR010071">
    <property type="entry name" value="AA_adenyl_dom"/>
</dbReference>
<dbReference type="FunFam" id="3.30.559.30:FF:000006">
    <property type="entry name" value="Yersiniabactin polyketide/non-ribosomal peptide synthetase"/>
    <property type="match status" value="2"/>
</dbReference>
<evidence type="ECO:0000256" key="4">
    <source>
        <dbReference type="ARBA" id="ARBA00022553"/>
    </source>
</evidence>
<dbReference type="Gene3D" id="3.30.559.30">
    <property type="entry name" value="Nonribosomal peptide synthetase, condensation domain"/>
    <property type="match status" value="2"/>
</dbReference>
<dbReference type="SUPFAM" id="SSF47336">
    <property type="entry name" value="ACP-like"/>
    <property type="match status" value="3"/>
</dbReference>
<evidence type="ECO:0000256" key="5">
    <source>
        <dbReference type="ARBA" id="ARBA00022598"/>
    </source>
</evidence>
<feature type="domain" description="Carrier" evidence="9">
    <location>
        <begin position="1040"/>
        <end position="1116"/>
    </location>
</feature>
<dbReference type="GO" id="GO:0072330">
    <property type="term" value="P:monocarboxylic acid biosynthetic process"/>
    <property type="evidence" value="ECO:0007669"/>
    <property type="project" value="UniProtKB-ARBA"/>
</dbReference>
<comment type="pathway">
    <text evidence="2">Siderophore biosynthesis.</text>
</comment>
<keyword evidence="4" id="KW-0597">Phosphoprotein</keyword>